<name>A0ABR2ZBQ4_9AGAR</name>
<comment type="caution">
    <text evidence="1">The sequence shown here is derived from an EMBL/GenBank/DDBJ whole genome shotgun (WGS) entry which is preliminary data.</text>
</comment>
<reference evidence="1 2" key="1">
    <citation type="submission" date="2024-05" db="EMBL/GenBank/DDBJ databases">
        <title>A draft genome resource for the thread blight pathogen Marasmius tenuissimus strain MS-2.</title>
        <authorList>
            <person name="Yulfo-Soto G.E."/>
            <person name="Baruah I.K."/>
            <person name="Amoako-Attah I."/>
            <person name="Bukari Y."/>
            <person name="Meinhardt L.W."/>
            <person name="Bailey B.A."/>
            <person name="Cohen S.P."/>
        </authorList>
    </citation>
    <scope>NUCLEOTIDE SEQUENCE [LARGE SCALE GENOMIC DNA]</scope>
    <source>
        <strain evidence="1 2">MS-2</strain>
    </source>
</reference>
<gene>
    <name evidence="1" type="ORF">AAF712_014895</name>
</gene>
<dbReference type="EMBL" id="JBBXMP010000316">
    <property type="protein sequence ID" value="KAL0058434.1"/>
    <property type="molecule type" value="Genomic_DNA"/>
</dbReference>
<evidence type="ECO:0000313" key="2">
    <source>
        <dbReference type="Proteomes" id="UP001437256"/>
    </source>
</evidence>
<keyword evidence="2" id="KW-1185">Reference proteome</keyword>
<dbReference type="Proteomes" id="UP001437256">
    <property type="component" value="Unassembled WGS sequence"/>
</dbReference>
<evidence type="ECO:0000313" key="1">
    <source>
        <dbReference type="EMBL" id="KAL0058434.1"/>
    </source>
</evidence>
<accession>A0ABR2ZBQ4</accession>
<organism evidence="1 2">
    <name type="scientific">Marasmius tenuissimus</name>
    <dbReference type="NCBI Taxonomy" id="585030"/>
    <lineage>
        <taxon>Eukaryota</taxon>
        <taxon>Fungi</taxon>
        <taxon>Dikarya</taxon>
        <taxon>Basidiomycota</taxon>
        <taxon>Agaricomycotina</taxon>
        <taxon>Agaricomycetes</taxon>
        <taxon>Agaricomycetidae</taxon>
        <taxon>Agaricales</taxon>
        <taxon>Marasmiineae</taxon>
        <taxon>Marasmiaceae</taxon>
        <taxon>Marasmius</taxon>
    </lineage>
</organism>
<proteinExistence type="predicted"/>
<sequence>MAEGDIALGNKQVYLSQAAFHLLEDQLRSWNDEERKRYRLRDAEAEAAGYGDAFNASSEQLPLVPNDFPFIRADQYDDEYDKNHSFCDEDDRSWMTGQQDDSAFNFGSESYAPSRNMFHDAEKAGLDNKTALLGEI</sequence>
<protein>
    <submittedName>
        <fullName evidence="1">Uncharacterized protein</fullName>
    </submittedName>
</protein>